<evidence type="ECO:0000256" key="1">
    <source>
        <dbReference type="SAM" id="MobiDB-lite"/>
    </source>
</evidence>
<dbReference type="EMBL" id="JAGTJR010000050">
    <property type="protein sequence ID" value="KAH7028286.1"/>
    <property type="molecule type" value="Genomic_DNA"/>
</dbReference>
<evidence type="ECO:0000313" key="3">
    <source>
        <dbReference type="EMBL" id="KAH7028286.1"/>
    </source>
</evidence>
<protein>
    <submittedName>
        <fullName evidence="3">Uncharacterized protein</fullName>
    </submittedName>
</protein>
<evidence type="ECO:0000256" key="2">
    <source>
        <dbReference type="SAM" id="SignalP"/>
    </source>
</evidence>
<proteinExistence type="predicted"/>
<feature type="chain" id="PRO_5046538147" evidence="2">
    <location>
        <begin position="21"/>
        <end position="171"/>
    </location>
</feature>
<feature type="region of interest" description="Disordered" evidence="1">
    <location>
        <begin position="75"/>
        <end position="154"/>
    </location>
</feature>
<comment type="caution">
    <text evidence="3">The sequence shown here is derived from an EMBL/GenBank/DDBJ whole genome shotgun (WGS) entry which is preliminary data.</text>
</comment>
<organism evidence="3 4">
    <name type="scientific">Macrophomina phaseolina</name>
    <dbReference type="NCBI Taxonomy" id="35725"/>
    <lineage>
        <taxon>Eukaryota</taxon>
        <taxon>Fungi</taxon>
        <taxon>Dikarya</taxon>
        <taxon>Ascomycota</taxon>
        <taxon>Pezizomycotina</taxon>
        <taxon>Dothideomycetes</taxon>
        <taxon>Dothideomycetes incertae sedis</taxon>
        <taxon>Botryosphaeriales</taxon>
        <taxon>Botryosphaeriaceae</taxon>
        <taxon>Macrophomina</taxon>
    </lineage>
</organism>
<evidence type="ECO:0000313" key="4">
    <source>
        <dbReference type="Proteomes" id="UP000774617"/>
    </source>
</evidence>
<accession>A0ABQ8FUM9</accession>
<keyword evidence="4" id="KW-1185">Reference proteome</keyword>
<reference evidence="3 4" key="1">
    <citation type="journal article" date="2021" name="Nat. Commun.">
        <title>Genetic determinants of endophytism in the Arabidopsis root mycobiome.</title>
        <authorList>
            <person name="Mesny F."/>
            <person name="Miyauchi S."/>
            <person name="Thiergart T."/>
            <person name="Pickel B."/>
            <person name="Atanasova L."/>
            <person name="Karlsson M."/>
            <person name="Huettel B."/>
            <person name="Barry K.W."/>
            <person name="Haridas S."/>
            <person name="Chen C."/>
            <person name="Bauer D."/>
            <person name="Andreopoulos W."/>
            <person name="Pangilinan J."/>
            <person name="LaButti K."/>
            <person name="Riley R."/>
            <person name="Lipzen A."/>
            <person name="Clum A."/>
            <person name="Drula E."/>
            <person name="Henrissat B."/>
            <person name="Kohler A."/>
            <person name="Grigoriev I.V."/>
            <person name="Martin F.M."/>
            <person name="Hacquard S."/>
        </authorList>
    </citation>
    <scope>NUCLEOTIDE SEQUENCE [LARGE SCALE GENOMIC DNA]</scope>
    <source>
        <strain evidence="3 4">MPI-SDFR-AT-0080</strain>
    </source>
</reference>
<feature type="signal peptide" evidence="2">
    <location>
        <begin position="1"/>
        <end position="20"/>
    </location>
</feature>
<gene>
    <name evidence="3" type="ORF">B0J12DRAFT_349886</name>
</gene>
<dbReference type="Proteomes" id="UP000774617">
    <property type="component" value="Unassembled WGS sequence"/>
</dbReference>
<name>A0ABQ8FUM9_9PEZI</name>
<keyword evidence="2" id="KW-0732">Signal</keyword>
<sequence length="171" mass="17512">MHIRAVLLLAAASGICSTNAAAIPRNKRSAAAPAAADGAHASLLKSLDAFAAAIPSKRAADSADSRAQLEEALNRLGAAGTPVKRATDEEEQADSHAELANVLNSLGSSKPAKRATADEEQADSHAELAKVLNSLGSDGTPTKRATDDEEQEDSHAELAKVLNTLGSDAPQ</sequence>